<keyword evidence="5" id="KW-0393">Immunoglobulin domain</keyword>
<dbReference type="Pfam" id="PF13895">
    <property type="entry name" value="Ig_2"/>
    <property type="match status" value="1"/>
</dbReference>
<dbReference type="GO" id="GO:0098609">
    <property type="term" value="P:cell-cell adhesion"/>
    <property type="evidence" value="ECO:0007669"/>
    <property type="project" value="TreeGrafter"/>
</dbReference>
<dbReference type="AlphaFoldDB" id="A0A1D1UFG2"/>
<dbReference type="InterPro" id="IPR003599">
    <property type="entry name" value="Ig_sub"/>
</dbReference>
<keyword evidence="11" id="KW-1185">Reference proteome</keyword>
<dbReference type="PANTHER" id="PTHR11640">
    <property type="entry name" value="NEPHRIN"/>
    <property type="match status" value="1"/>
</dbReference>
<dbReference type="CDD" id="cd00096">
    <property type="entry name" value="Ig"/>
    <property type="match status" value="1"/>
</dbReference>
<evidence type="ECO:0000256" key="4">
    <source>
        <dbReference type="ARBA" id="ARBA00023180"/>
    </source>
</evidence>
<evidence type="ECO:0000256" key="5">
    <source>
        <dbReference type="ARBA" id="ARBA00023319"/>
    </source>
</evidence>
<evidence type="ECO:0000259" key="9">
    <source>
        <dbReference type="PROSITE" id="PS50835"/>
    </source>
</evidence>
<feature type="compositionally biased region" description="Basic and acidic residues" evidence="6">
    <location>
        <begin position="669"/>
        <end position="682"/>
    </location>
</feature>
<keyword evidence="3" id="KW-1015">Disulfide bond</keyword>
<dbReference type="InterPro" id="IPR007110">
    <property type="entry name" value="Ig-like_dom"/>
</dbReference>
<gene>
    <name evidence="10" type="primary">RvY_01085-1</name>
    <name evidence="10" type="synonym">RvY_01085.1</name>
    <name evidence="10" type="ORF">RvY_01085</name>
</gene>
<dbReference type="Proteomes" id="UP000186922">
    <property type="component" value="Unassembled WGS sequence"/>
</dbReference>
<evidence type="ECO:0000256" key="8">
    <source>
        <dbReference type="SAM" id="SignalP"/>
    </source>
</evidence>
<sequence length="693" mass="76421">MKSSRRLCLIGWISLIIHAQVLFAQTTPAPSFVEEPSDQEVNPGDNVDLKCRLNQAVTVIWLKDGNIQNVGTTGVYATVGDLANNEHTIRISGVSVDRDDGLWECQALVPGSTGALRSRKARLVIRVPPRDRPTLQLAGSSLRNGDELQARSDMNATVTCIARDSNPPAGLKWWIGTKDISDSAQTINQTVPNGKLYNTISTLTYQFQPEDNGGQLKCEISHPALAGSLSTYAHLNVLYAPIITLDQQPAGDLTEGQDVVLSCYAPANPPAVVKWYQNGRELPLINSSSFQLEKLTHEFNGNYTCIARSSVFDAVRSVYDLAVRYVPVFTAQPHSDNVDLEQQVMLYCDAEGNPSPRIQWFQNTTDGQTIQLAEARNLSINVDYSSQGKYWCKASNTINNKENIVLSDAGELFVKGKPQFEASTANGPRTDVTADKSAEATLSAIYCSQPPPTNFYWQREQRPSDKQRPGTPIATNNQKYQTSVRELPRQGCYESRLKVLQLEQSDAGRYRFMVENEKGSSFQSVQLNVRDSSTTSLIVGIVVGLGSALLLGLIAIVCCYRTKRFCFATTKSFNNGDVEKRDVKSESELIRSAHHKDDNLKQNPLQTESIVTKTEYKSNGVNGNGYAHHIIPNGGSDLSKKPQVPTRMDGISADGLHYSHMDLPSGPNSEHDHGSPRFIHENVDYADIRPTVL</sequence>
<dbReference type="PROSITE" id="PS50835">
    <property type="entry name" value="IG_LIKE"/>
    <property type="match status" value="5"/>
</dbReference>
<dbReference type="InterPro" id="IPR013162">
    <property type="entry name" value="CD80_C2-set"/>
</dbReference>
<dbReference type="InterPro" id="IPR013783">
    <property type="entry name" value="Ig-like_fold"/>
</dbReference>
<dbReference type="GO" id="GO:0005886">
    <property type="term" value="C:plasma membrane"/>
    <property type="evidence" value="ECO:0007669"/>
    <property type="project" value="TreeGrafter"/>
</dbReference>
<feature type="region of interest" description="Disordered" evidence="6">
    <location>
        <begin position="631"/>
        <end position="682"/>
    </location>
</feature>
<proteinExistence type="predicted"/>
<evidence type="ECO:0000256" key="3">
    <source>
        <dbReference type="ARBA" id="ARBA00023157"/>
    </source>
</evidence>
<feature type="signal peptide" evidence="8">
    <location>
        <begin position="1"/>
        <end position="24"/>
    </location>
</feature>
<accession>A0A1D1UFG2</accession>
<keyword evidence="8" id="KW-0732">Signal</keyword>
<evidence type="ECO:0000256" key="2">
    <source>
        <dbReference type="ARBA" id="ARBA00023136"/>
    </source>
</evidence>
<comment type="subcellular location">
    <subcellularLocation>
        <location evidence="1">Membrane</location>
        <topology evidence="1">Single-pass type I membrane protein</topology>
    </subcellularLocation>
</comment>
<evidence type="ECO:0000256" key="1">
    <source>
        <dbReference type="ARBA" id="ARBA00004479"/>
    </source>
</evidence>
<feature type="chain" id="PRO_5008897187" description="Ig-like domain-containing protein" evidence="8">
    <location>
        <begin position="25"/>
        <end position="693"/>
    </location>
</feature>
<dbReference type="Pfam" id="PF13927">
    <property type="entry name" value="Ig_3"/>
    <property type="match status" value="2"/>
</dbReference>
<dbReference type="STRING" id="947166.A0A1D1UFG2"/>
<dbReference type="GO" id="GO:0005911">
    <property type="term" value="C:cell-cell junction"/>
    <property type="evidence" value="ECO:0007669"/>
    <property type="project" value="TreeGrafter"/>
</dbReference>
<dbReference type="SUPFAM" id="SSF48726">
    <property type="entry name" value="Immunoglobulin"/>
    <property type="match status" value="5"/>
</dbReference>
<protein>
    <recommendedName>
        <fullName evidence="9">Ig-like domain-containing protein</fullName>
    </recommendedName>
</protein>
<dbReference type="Gene3D" id="2.60.40.10">
    <property type="entry name" value="Immunoglobulins"/>
    <property type="match status" value="5"/>
</dbReference>
<dbReference type="InterPro" id="IPR003598">
    <property type="entry name" value="Ig_sub2"/>
</dbReference>
<reference evidence="10 11" key="1">
    <citation type="journal article" date="2016" name="Nat. Commun.">
        <title>Extremotolerant tardigrade genome and improved radiotolerance of human cultured cells by tardigrade-unique protein.</title>
        <authorList>
            <person name="Hashimoto T."/>
            <person name="Horikawa D.D."/>
            <person name="Saito Y."/>
            <person name="Kuwahara H."/>
            <person name="Kozuka-Hata H."/>
            <person name="Shin-I T."/>
            <person name="Minakuchi Y."/>
            <person name="Ohishi K."/>
            <person name="Motoyama A."/>
            <person name="Aizu T."/>
            <person name="Enomoto A."/>
            <person name="Kondo K."/>
            <person name="Tanaka S."/>
            <person name="Hara Y."/>
            <person name="Koshikawa S."/>
            <person name="Sagara H."/>
            <person name="Miura T."/>
            <person name="Yokobori S."/>
            <person name="Miyagawa K."/>
            <person name="Suzuki Y."/>
            <person name="Kubo T."/>
            <person name="Oyama M."/>
            <person name="Kohara Y."/>
            <person name="Fujiyama A."/>
            <person name="Arakawa K."/>
            <person name="Katayama T."/>
            <person name="Toyoda A."/>
            <person name="Kunieda T."/>
        </authorList>
    </citation>
    <scope>NUCLEOTIDE SEQUENCE [LARGE SCALE GENOMIC DNA]</scope>
    <source>
        <strain evidence="10 11">YOKOZUNA-1</strain>
    </source>
</reference>
<keyword evidence="2 7" id="KW-0472">Membrane</keyword>
<evidence type="ECO:0000256" key="6">
    <source>
        <dbReference type="SAM" id="MobiDB-lite"/>
    </source>
</evidence>
<dbReference type="InterPro" id="IPR036179">
    <property type="entry name" value="Ig-like_dom_sf"/>
</dbReference>
<feature type="domain" description="Ig-like" evidence="9">
    <location>
        <begin position="30"/>
        <end position="122"/>
    </location>
</feature>
<dbReference type="SMART" id="SM00409">
    <property type="entry name" value="IG"/>
    <property type="match status" value="5"/>
</dbReference>
<feature type="domain" description="Ig-like" evidence="9">
    <location>
        <begin position="241"/>
        <end position="319"/>
    </location>
</feature>
<feature type="domain" description="Ig-like" evidence="9">
    <location>
        <begin position="133"/>
        <end position="230"/>
    </location>
</feature>
<keyword evidence="7" id="KW-0812">Transmembrane</keyword>
<evidence type="ECO:0000313" key="10">
    <source>
        <dbReference type="EMBL" id="GAU88376.1"/>
    </source>
</evidence>
<organism evidence="10 11">
    <name type="scientific">Ramazzottius varieornatus</name>
    <name type="common">Water bear</name>
    <name type="synonym">Tardigrade</name>
    <dbReference type="NCBI Taxonomy" id="947166"/>
    <lineage>
        <taxon>Eukaryota</taxon>
        <taxon>Metazoa</taxon>
        <taxon>Ecdysozoa</taxon>
        <taxon>Tardigrada</taxon>
        <taxon>Eutardigrada</taxon>
        <taxon>Parachela</taxon>
        <taxon>Hypsibioidea</taxon>
        <taxon>Ramazzottiidae</taxon>
        <taxon>Ramazzottius</taxon>
    </lineage>
</organism>
<dbReference type="OrthoDB" id="10039395at2759"/>
<dbReference type="GO" id="GO:0050839">
    <property type="term" value="F:cell adhesion molecule binding"/>
    <property type="evidence" value="ECO:0007669"/>
    <property type="project" value="TreeGrafter"/>
</dbReference>
<feature type="domain" description="Ig-like" evidence="9">
    <location>
        <begin position="418"/>
        <end position="528"/>
    </location>
</feature>
<dbReference type="Pfam" id="PF08205">
    <property type="entry name" value="C2-set_2"/>
    <property type="match status" value="1"/>
</dbReference>
<dbReference type="SMART" id="SM00408">
    <property type="entry name" value="IGc2"/>
    <property type="match status" value="3"/>
</dbReference>
<dbReference type="EMBL" id="BDGG01000001">
    <property type="protein sequence ID" value="GAU88376.1"/>
    <property type="molecule type" value="Genomic_DNA"/>
</dbReference>
<evidence type="ECO:0000313" key="11">
    <source>
        <dbReference type="Proteomes" id="UP000186922"/>
    </source>
</evidence>
<evidence type="ECO:0000256" key="7">
    <source>
        <dbReference type="SAM" id="Phobius"/>
    </source>
</evidence>
<keyword evidence="4" id="KW-0325">Glycoprotein</keyword>
<feature type="transmembrane region" description="Helical" evidence="7">
    <location>
        <begin position="537"/>
        <end position="560"/>
    </location>
</feature>
<name>A0A1D1UFG2_RAMVA</name>
<keyword evidence="7" id="KW-1133">Transmembrane helix</keyword>
<feature type="domain" description="Ig-like" evidence="9">
    <location>
        <begin position="327"/>
        <end position="405"/>
    </location>
</feature>
<dbReference type="PANTHER" id="PTHR11640:SF154">
    <property type="entry name" value="IRREGULAR CHIASM C-ROUGHEST PROTEIN-LIKE PROTEIN"/>
    <property type="match status" value="1"/>
</dbReference>
<comment type="caution">
    <text evidence="10">The sequence shown here is derived from an EMBL/GenBank/DDBJ whole genome shotgun (WGS) entry which is preliminary data.</text>
</comment>
<dbReference type="InterPro" id="IPR051275">
    <property type="entry name" value="Cell_adhesion_signaling"/>
</dbReference>